<dbReference type="InterPro" id="IPR057566">
    <property type="entry name" value="TPR_TTI1_N"/>
</dbReference>
<dbReference type="Proteomes" id="UP000000559">
    <property type="component" value="Chromosome 1"/>
</dbReference>
<dbReference type="PANTHER" id="PTHR18460:SF3">
    <property type="entry name" value="TELO2-INTERACTING PROTEIN 1 HOMOLOG"/>
    <property type="match status" value="1"/>
</dbReference>
<dbReference type="Pfam" id="PF24173">
    <property type="entry name" value="TPR_TTI1_N"/>
    <property type="match status" value="1"/>
</dbReference>
<name>A0A1D8PD23_CANAL</name>
<accession>A0A1D8PD23</accession>
<dbReference type="InParanoid" id="A0A1D8PD23"/>
<gene>
    <name evidence="4" type="ordered locus">CAALFM_C103630WA</name>
    <name evidence="3" type="ordered locus">orf19.10580</name>
</gene>
<evidence type="ECO:0000256" key="1">
    <source>
        <dbReference type="SAM" id="MobiDB-lite"/>
    </source>
</evidence>
<dbReference type="GO" id="GO:0005737">
    <property type="term" value="C:cytoplasm"/>
    <property type="evidence" value="ECO:0000318"/>
    <property type="project" value="GO_Central"/>
</dbReference>
<feature type="compositionally biased region" description="Acidic residues" evidence="1">
    <location>
        <begin position="929"/>
        <end position="955"/>
    </location>
</feature>
<dbReference type="GeneID" id="3636882"/>
<dbReference type="EMBL" id="CP017623">
    <property type="protein sequence ID" value="AOW26041.1"/>
    <property type="molecule type" value="Genomic_DNA"/>
</dbReference>
<evidence type="ECO:0000313" key="4">
    <source>
        <dbReference type="EMBL" id="AOW26041.1"/>
    </source>
</evidence>
<dbReference type="KEGG" id="cal:CAALFM_C103630WA"/>
<dbReference type="AlphaFoldDB" id="A0A1D8PD23"/>
<feature type="region of interest" description="Disordered" evidence="1">
    <location>
        <begin position="928"/>
        <end position="958"/>
    </location>
</feature>
<evidence type="ECO:0000313" key="5">
    <source>
        <dbReference type="Proteomes" id="UP000000559"/>
    </source>
</evidence>
<dbReference type="InterPro" id="IPR052587">
    <property type="entry name" value="TELO2-interacting_protein_1"/>
</dbReference>
<evidence type="ECO:0000259" key="2">
    <source>
        <dbReference type="Pfam" id="PF24173"/>
    </source>
</evidence>
<dbReference type="PANTHER" id="PTHR18460">
    <property type="entry name" value="TEL2 INTERACTING PROTEIN 1 TTI1 FAMILY MEMBER"/>
    <property type="match status" value="1"/>
</dbReference>
<keyword evidence="5" id="KW-1185">Reference proteome</keyword>
<dbReference type="RefSeq" id="XP_721560.2">
    <property type="nucleotide sequence ID" value="XM_716467.2"/>
</dbReference>
<reference evidence="4 5" key="1">
    <citation type="journal article" date="2004" name="Proc. Natl. Acad. Sci. U.S.A.">
        <title>The diploid genome sequence of Candida albicans.</title>
        <authorList>
            <person name="Jones T."/>
            <person name="Federspiel N.A."/>
            <person name="Chibana H."/>
            <person name="Dungan J."/>
            <person name="Kalman S."/>
            <person name="Magee B.B."/>
            <person name="Newport G."/>
            <person name="Thorstenson Y.R."/>
            <person name="Agabian N."/>
            <person name="Magee P.T."/>
            <person name="Davis R.W."/>
            <person name="Scherer S."/>
        </authorList>
    </citation>
    <scope>NUCLEOTIDE SEQUENCE [LARGE SCALE GENOMIC DNA]</scope>
    <source>
        <strain evidence="5">SC5314 / ATCC MYA-2876</strain>
    </source>
</reference>
<dbReference type="OrthoDB" id="6781668at2759"/>
<feature type="domain" description="TTI1 N-terminal TPR" evidence="2">
    <location>
        <begin position="26"/>
        <end position="393"/>
    </location>
</feature>
<reference evidence="4 5" key="2">
    <citation type="journal article" date="2007" name="Genome Biol.">
        <title>Assembly of the Candida albicans genome into sixteen supercontigs aligned on the eight chromosomes.</title>
        <authorList>
            <person name="van het Hoog M."/>
            <person name="Rast T.J."/>
            <person name="Martchenko M."/>
            <person name="Grindle S."/>
            <person name="Dignard D."/>
            <person name="Hogues H."/>
            <person name="Cuomo C."/>
            <person name="Berriman M."/>
            <person name="Scherer S."/>
            <person name="Magee B.B."/>
            <person name="Whiteway M."/>
            <person name="Chibana H."/>
            <person name="Nantel A."/>
            <person name="Magee P.T."/>
        </authorList>
    </citation>
    <scope>GENOME REANNOTATION</scope>
    <source>
        <strain evidence="5">SC5314 / ATCC MYA-2876</strain>
    </source>
</reference>
<dbReference type="STRING" id="237561.A0A1D8PD23"/>
<dbReference type="eggNOG" id="KOG4524">
    <property type="taxonomic scope" value="Eukaryota"/>
</dbReference>
<proteinExistence type="predicted"/>
<organism evidence="4 5">
    <name type="scientific">Candida albicans (strain SC5314 / ATCC MYA-2876)</name>
    <name type="common">Yeast</name>
    <dbReference type="NCBI Taxonomy" id="237561"/>
    <lineage>
        <taxon>Eukaryota</taxon>
        <taxon>Fungi</taxon>
        <taxon>Dikarya</taxon>
        <taxon>Ascomycota</taxon>
        <taxon>Saccharomycotina</taxon>
        <taxon>Pichiomycetes</taxon>
        <taxon>Debaryomycetaceae</taxon>
        <taxon>Candida/Lodderomyces clade</taxon>
        <taxon>Candida</taxon>
    </lineage>
</organism>
<dbReference type="Pfam" id="PF21547">
    <property type="entry name" value="TTI1"/>
    <property type="match status" value="1"/>
</dbReference>
<reference evidence="4 5" key="3">
    <citation type="journal article" date="2013" name="Genome Biol.">
        <title>Assembly of a phased diploid Candida albicans genome facilitates allele-specific measurements and provides a simple model for repeat and indel structure.</title>
        <authorList>
            <person name="Muzzey D."/>
            <person name="Schwartz K."/>
            <person name="Weissman J.S."/>
            <person name="Sherlock G."/>
        </authorList>
    </citation>
    <scope>NUCLEOTIDE SEQUENCE [LARGE SCALE GENOMIC DNA]</scope>
    <source>
        <strain evidence="5">SC5314 / ATCC MYA-2876</strain>
    </source>
</reference>
<dbReference type="VEuPathDB" id="FungiDB:C1_03630W_A"/>
<dbReference type="SMR" id="A0A1D8PD23"/>
<dbReference type="InterPro" id="IPR049362">
    <property type="entry name" value="TTI1_rpt"/>
</dbReference>
<protein>
    <recommendedName>
        <fullName evidence="2">TTI1 N-terminal TPR domain-containing protein</fullName>
    </recommendedName>
</protein>
<sequence length="1179" mass="134596">MTSSSQLSASSNESIQNERLLSSSLFDQIRPVCIELSEASTSQPFNTNKVVNLMILMEDILKKHHDEYNKDGNFRIYQLSPKLADYIFYPLSNILKQPALDDTIIQHLFGIIRFLVEYSWSFNVNFVLTDQLLPLVIYLSSGDLNKEPLLITKKSIQFKIATVSVLYTITSTLNKEYFQSLTEKRLLFISNVITICLSIIVGSRVESQDTIQLVLKCLSLISNVKRYLNSSQISIILPGIVSSITKFISLNLNLNYQIIIQSLRLLSGFICASFNDKELDAQIELNEGISDISEIHVGWDDDNETLDNNSLYSDVTITENDHRSSAWLKATSKQLKLSLIIIFKSILLGSRNRHRLRSKQELYDEILGFVETILKNCFNSLFKEFASLAIDIVSILGYVTSEDNKEMADKTNKLSNTLCMIIEGETNKEEVLFELVKTKLADLIDNKLSGIVFALDEDKISSTVASMMFNFSLLLCLSRKVKLDCEDLDSLKQRCLALLTEYVADRFKFESSKPIKSSNASGLLETSSMTNQLDSIELPGYINAKSVVKQEPLKKEQDKRAYIHNLKTISRNWNTNEINNSSGNTLIGISSKFSETILQNFINYLSSLKYEASNSSTLTELENIFELADDNDMITKSTSLWVASNYYKRSTLGKVINFDLGKYLVLDDDEDMEIDDDTKEMSFLVLSRAEELLEEISENQEKYSSQTYILAYNAALQSIKVVAGSIPLDQFRTNFLMDHLLSVFQALTYNDMPEIQLQAQSTLKVVLDTYYNGSMVNLISDNSDYLIDSISLQMSVASNLTPMLPGILLIIVKIAGIQLLESNQLHDVLTDMFVILDSFHGYNKLVESFFIVFEALIDQIHHKFDSQLKVEFKESSKTNTSLYKPWGMTNKDQLLELLNESNKMVDKYEGYDSNKEYFKRKADLPFSEMDADSDDEEEDDEANIDDNGEEEEEKEEIWSSPVSKDIYMISLRIFNYGFTLVSQESYTLKTQIIKTLRLLLPLLCTNYKLLLPVLALNWQMLIALVTGSKSLSTSIESNGEYASEDIGVMTEALQLVTEILEEDKRRYEHFFSKKFQEAWEFISRHSKLVRQREVTSTTNIREQKQLVVSEKAIYTFRNYPLLKTSLVTFLITGVQNYEKMIPDIHRFEIIKLCYELQIPQSIPLSRDTIGVLEVLKNTT</sequence>
<dbReference type="CGD" id="CAL0000181066">
    <property type="gene designation" value="orf19.10580"/>
</dbReference>
<dbReference type="FunCoup" id="A0A1D8PD23">
    <property type="interactions" value="644"/>
</dbReference>
<evidence type="ECO:0000313" key="3">
    <source>
        <dbReference type="CGD" id="CAL0000181066"/>
    </source>
</evidence>